<proteinExistence type="predicted"/>
<dbReference type="Gene3D" id="3.60.21.10">
    <property type="match status" value="1"/>
</dbReference>
<evidence type="ECO:0000259" key="2">
    <source>
        <dbReference type="Pfam" id="PF00149"/>
    </source>
</evidence>
<dbReference type="Pfam" id="PF16371">
    <property type="entry name" value="MetallophosN"/>
    <property type="match status" value="1"/>
</dbReference>
<comment type="caution">
    <text evidence="5">The sequence shown here is derived from an EMBL/GenBank/DDBJ whole genome shotgun (WGS) entry which is preliminary data.</text>
</comment>
<accession>A0A9X2P901</accession>
<dbReference type="InterPro" id="IPR032285">
    <property type="entry name" value="Metallophos_N"/>
</dbReference>
<reference evidence="5" key="1">
    <citation type="submission" date="2022-08" db="EMBL/GenBank/DDBJ databases">
        <authorList>
            <person name="Zhang D."/>
        </authorList>
    </citation>
    <scope>NUCLEOTIDE SEQUENCE</scope>
    <source>
        <strain evidence="5">XJ19-11</strain>
    </source>
</reference>
<evidence type="ECO:0000259" key="3">
    <source>
        <dbReference type="Pfam" id="PF16370"/>
    </source>
</evidence>
<feature type="domain" description="Calcineurin-like phosphoesterase N-terminal" evidence="4">
    <location>
        <begin position="38"/>
        <end position="102"/>
    </location>
</feature>
<name>A0A9X2P901_9BACT</name>
<evidence type="ECO:0000313" key="5">
    <source>
        <dbReference type="EMBL" id="MCR9016528.1"/>
    </source>
</evidence>
<sequence>MKKYILLIGLSLLSLSGYGQNTVTGYVYEDLNANGKKERREKGLPNVSVSNGIEVVKTDDKGQYVLPIKEDQTIFVIKPSDYALPKNENNLPKFFYSHKPKGSPTNLKYAGLSPTGVLPKSVDFGLLPSTSESKFTALVFGDPQPYNMTELGYFEKGVVNEVAGIQGIRFGISVGDIAGDDLSLYPAYAKTIGKVGVPWFSVMGNHDMNLDATADELTDETFESIFGPATYAFNEGDVHFIVLENILYPDPRDGQGYWGGLRADQLQFVENNLKLVPKDKLVVVFMHIPLFEEGESYRDEDREKLLELLSDFPNTVSLSAHTHYQKQTFFGKAEGYNQSKAHHHYNIGTPSGDWYSGRMRESGVPESTMRDGSPNGYVFMDFEGNQYKARYKAAGKPDTYQMEIFAPKVLEKGKRTSTGIIVNFFMGTANDEVRYRIDNGEWRKMTNLTDYDPSYLLKIFEWDTTETLLDGRRPSNAARTDHLWRAPISSGLELGVHTIEVEATDMFGQKHTGTKTFRIEQ</sequence>
<dbReference type="Proteomes" id="UP001142175">
    <property type="component" value="Unassembled WGS sequence"/>
</dbReference>
<evidence type="ECO:0000259" key="4">
    <source>
        <dbReference type="Pfam" id="PF16371"/>
    </source>
</evidence>
<dbReference type="AlphaFoldDB" id="A0A9X2P901"/>
<keyword evidence="1" id="KW-0732">Signal</keyword>
<dbReference type="PANTHER" id="PTHR43143:SF6">
    <property type="entry name" value="BLL3016 PROTEIN"/>
    <property type="match status" value="1"/>
</dbReference>
<dbReference type="InterPro" id="IPR013783">
    <property type="entry name" value="Ig-like_fold"/>
</dbReference>
<dbReference type="PANTHER" id="PTHR43143">
    <property type="entry name" value="METALLOPHOSPHOESTERASE, CALCINEURIN SUPERFAMILY"/>
    <property type="match status" value="1"/>
</dbReference>
<organism evidence="5 6">
    <name type="scientific">Aquiflexum gelatinilyticum</name>
    <dbReference type="NCBI Taxonomy" id="2961943"/>
    <lineage>
        <taxon>Bacteria</taxon>
        <taxon>Pseudomonadati</taxon>
        <taxon>Bacteroidota</taxon>
        <taxon>Cytophagia</taxon>
        <taxon>Cytophagales</taxon>
        <taxon>Cyclobacteriaceae</taxon>
        <taxon>Aquiflexum</taxon>
    </lineage>
</organism>
<gene>
    <name evidence="5" type="ORF">NU887_15905</name>
</gene>
<feature type="chain" id="PRO_5040744232" evidence="1">
    <location>
        <begin position="20"/>
        <end position="521"/>
    </location>
</feature>
<evidence type="ECO:0000256" key="1">
    <source>
        <dbReference type="SAM" id="SignalP"/>
    </source>
</evidence>
<dbReference type="Pfam" id="PF16370">
    <property type="entry name" value="MetallophosC"/>
    <property type="match status" value="1"/>
</dbReference>
<feature type="domain" description="Calcineurin-like phosphoesterase C-terminal" evidence="3">
    <location>
        <begin position="345"/>
        <end position="510"/>
    </location>
</feature>
<dbReference type="GO" id="GO:0016787">
    <property type="term" value="F:hydrolase activity"/>
    <property type="evidence" value="ECO:0007669"/>
    <property type="project" value="InterPro"/>
</dbReference>
<dbReference type="SUPFAM" id="SSF56300">
    <property type="entry name" value="Metallo-dependent phosphatases"/>
    <property type="match status" value="1"/>
</dbReference>
<dbReference type="RefSeq" id="WP_258424377.1">
    <property type="nucleotide sequence ID" value="NZ_JANSUY010000015.1"/>
</dbReference>
<dbReference type="InterPro" id="IPR051918">
    <property type="entry name" value="STPP_CPPED1"/>
</dbReference>
<dbReference type="EMBL" id="JANSUY010000015">
    <property type="protein sequence ID" value="MCR9016528.1"/>
    <property type="molecule type" value="Genomic_DNA"/>
</dbReference>
<dbReference type="Pfam" id="PF00149">
    <property type="entry name" value="Metallophos"/>
    <property type="match status" value="1"/>
</dbReference>
<feature type="domain" description="Calcineurin-like phosphoesterase" evidence="2">
    <location>
        <begin position="172"/>
        <end position="324"/>
    </location>
</feature>
<keyword evidence="6" id="KW-1185">Reference proteome</keyword>
<dbReference type="InterPro" id="IPR004843">
    <property type="entry name" value="Calcineurin-like_PHP"/>
</dbReference>
<dbReference type="InterPro" id="IPR032288">
    <property type="entry name" value="Metallophos_C"/>
</dbReference>
<protein>
    <submittedName>
        <fullName evidence="5">Calcineurin-like phosphoesterase family protein</fullName>
    </submittedName>
</protein>
<dbReference type="InterPro" id="IPR029052">
    <property type="entry name" value="Metallo-depent_PP-like"/>
</dbReference>
<feature type="signal peptide" evidence="1">
    <location>
        <begin position="1"/>
        <end position="19"/>
    </location>
</feature>
<dbReference type="Gene3D" id="2.60.40.10">
    <property type="entry name" value="Immunoglobulins"/>
    <property type="match status" value="1"/>
</dbReference>
<evidence type="ECO:0000313" key="6">
    <source>
        <dbReference type="Proteomes" id="UP001142175"/>
    </source>
</evidence>